<dbReference type="PANTHER" id="PTHR43133:SF8">
    <property type="entry name" value="RNA POLYMERASE SIGMA FACTOR HI_1459-RELATED"/>
    <property type="match status" value="1"/>
</dbReference>
<dbReference type="InterPro" id="IPR039425">
    <property type="entry name" value="RNA_pol_sigma-70-like"/>
</dbReference>
<dbReference type="NCBIfam" id="TIGR02937">
    <property type="entry name" value="sigma70-ECF"/>
    <property type="match status" value="1"/>
</dbReference>
<feature type="domain" description="RNA polymerase sigma-70 region 2" evidence="6">
    <location>
        <begin position="22"/>
        <end position="91"/>
    </location>
</feature>
<dbReference type="Proteomes" id="UP000434475">
    <property type="component" value="Unassembled WGS sequence"/>
</dbReference>
<dbReference type="GO" id="GO:0006352">
    <property type="term" value="P:DNA-templated transcription initiation"/>
    <property type="evidence" value="ECO:0007669"/>
    <property type="project" value="InterPro"/>
</dbReference>
<sequence>MLALISAAIEDPSDLEFMTQFYLQYERLMYATVMKRLSDPETAKDIVQDCVVKLIPKIPFLRQQKRCINASYVVSTVRNTTINYMRKHGRTDGRCCSLEGQDEQDMVMPETSLDERIIFEEQKDRLMQIWGSLPEEDQLLLEGKYILGYKDTELADMLGCKKDSIRMKLTRARRRAFQLMTEEEGDKI</sequence>
<reference evidence="7 8" key="1">
    <citation type="journal article" date="2019" name="Nat. Med.">
        <title>A library of human gut bacterial isolates paired with longitudinal multiomics data enables mechanistic microbiome research.</title>
        <authorList>
            <person name="Poyet M."/>
            <person name="Groussin M."/>
            <person name="Gibbons S.M."/>
            <person name="Avila-Pacheco J."/>
            <person name="Jiang X."/>
            <person name="Kearney S.M."/>
            <person name="Perrotta A.R."/>
            <person name="Berdy B."/>
            <person name="Zhao S."/>
            <person name="Lieberman T.D."/>
            <person name="Swanson P.K."/>
            <person name="Smith M."/>
            <person name="Roesemann S."/>
            <person name="Alexander J.E."/>
            <person name="Rich S.A."/>
            <person name="Livny J."/>
            <person name="Vlamakis H."/>
            <person name="Clish C."/>
            <person name="Bullock K."/>
            <person name="Deik A."/>
            <person name="Scott J."/>
            <person name="Pierce K.A."/>
            <person name="Xavier R.J."/>
            <person name="Alm E.J."/>
        </authorList>
    </citation>
    <scope>NUCLEOTIDE SEQUENCE [LARGE SCALE GENOMIC DNA]</scope>
    <source>
        <strain evidence="7 8">BIOML-A2</strain>
    </source>
</reference>
<dbReference type="SUPFAM" id="SSF88946">
    <property type="entry name" value="Sigma2 domain of RNA polymerase sigma factors"/>
    <property type="match status" value="1"/>
</dbReference>
<dbReference type="SUPFAM" id="SSF88659">
    <property type="entry name" value="Sigma3 and sigma4 domains of RNA polymerase sigma factors"/>
    <property type="match status" value="1"/>
</dbReference>
<evidence type="ECO:0000259" key="6">
    <source>
        <dbReference type="Pfam" id="PF04542"/>
    </source>
</evidence>
<dbReference type="InterPro" id="IPR013324">
    <property type="entry name" value="RNA_pol_sigma_r3/r4-like"/>
</dbReference>
<keyword evidence="3" id="KW-0731">Sigma factor</keyword>
<evidence type="ECO:0000256" key="5">
    <source>
        <dbReference type="ARBA" id="ARBA00023163"/>
    </source>
</evidence>
<evidence type="ECO:0000256" key="3">
    <source>
        <dbReference type="ARBA" id="ARBA00023082"/>
    </source>
</evidence>
<evidence type="ECO:0000256" key="2">
    <source>
        <dbReference type="ARBA" id="ARBA00023015"/>
    </source>
</evidence>
<evidence type="ECO:0000256" key="1">
    <source>
        <dbReference type="ARBA" id="ARBA00010641"/>
    </source>
</evidence>
<accession>A0A6I2RD03</accession>
<dbReference type="AlphaFoldDB" id="A0A6I2RD03"/>
<dbReference type="Pfam" id="PF04542">
    <property type="entry name" value="Sigma70_r2"/>
    <property type="match status" value="1"/>
</dbReference>
<name>A0A6I2RD03_FLAPL</name>
<organism evidence="7 8">
    <name type="scientific">Flavonifractor plautii</name>
    <name type="common">Fusobacterium plautii</name>
    <dbReference type="NCBI Taxonomy" id="292800"/>
    <lineage>
        <taxon>Bacteria</taxon>
        <taxon>Bacillati</taxon>
        <taxon>Bacillota</taxon>
        <taxon>Clostridia</taxon>
        <taxon>Eubacteriales</taxon>
        <taxon>Oscillospiraceae</taxon>
        <taxon>Flavonifractor</taxon>
    </lineage>
</organism>
<protein>
    <submittedName>
        <fullName evidence="7">Sigma-70 family RNA polymerase sigma factor</fullName>
    </submittedName>
</protein>
<keyword evidence="2" id="KW-0805">Transcription regulation</keyword>
<dbReference type="RefSeq" id="WP_172697854.1">
    <property type="nucleotide sequence ID" value="NZ_BAABXT010000001.1"/>
</dbReference>
<gene>
    <name evidence="7" type="ORF">GKE97_16335</name>
</gene>
<dbReference type="InterPro" id="IPR014284">
    <property type="entry name" value="RNA_pol_sigma-70_dom"/>
</dbReference>
<dbReference type="InterPro" id="IPR036388">
    <property type="entry name" value="WH-like_DNA-bd_sf"/>
</dbReference>
<dbReference type="InterPro" id="IPR013325">
    <property type="entry name" value="RNA_pol_sigma_r2"/>
</dbReference>
<dbReference type="GO" id="GO:0003677">
    <property type="term" value="F:DNA binding"/>
    <property type="evidence" value="ECO:0007669"/>
    <property type="project" value="UniProtKB-KW"/>
</dbReference>
<evidence type="ECO:0000256" key="4">
    <source>
        <dbReference type="ARBA" id="ARBA00023125"/>
    </source>
</evidence>
<dbReference type="PANTHER" id="PTHR43133">
    <property type="entry name" value="RNA POLYMERASE ECF-TYPE SIGMA FACTO"/>
    <property type="match status" value="1"/>
</dbReference>
<evidence type="ECO:0000313" key="8">
    <source>
        <dbReference type="Proteomes" id="UP000434475"/>
    </source>
</evidence>
<dbReference type="EMBL" id="WKPR01000019">
    <property type="protein sequence ID" value="MSB21082.1"/>
    <property type="molecule type" value="Genomic_DNA"/>
</dbReference>
<dbReference type="GO" id="GO:0016987">
    <property type="term" value="F:sigma factor activity"/>
    <property type="evidence" value="ECO:0007669"/>
    <property type="project" value="UniProtKB-KW"/>
</dbReference>
<dbReference type="Gene3D" id="1.10.10.10">
    <property type="entry name" value="Winged helix-like DNA-binding domain superfamily/Winged helix DNA-binding domain"/>
    <property type="match status" value="1"/>
</dbReference>
<dbReference type="InterPro" id="IPR007627">
    <property type="entry name" value="RNA_pol_sigma70_r2"/>
</dbReference>
<evidence type="ECO:0000313" key="7">
    <source>
        <dbReference type="EMBL" id="MSB21082.1"/>
    </source>
</evidence>
<proteinExistence type="inferred from homology"/>
<comment type="similarity">
    <text evidence="1">Belongs to the sigma-70 factor family. ECF subfamily.</text>
</comment>
<comment type="caution">
    <text evidence="7">The sequence shown here is derived from an EMBL/GenBank/DDBJ whole genome shotgun (WGS) entry which is preliminary data.</text>
</comment>
<dbReference type="Gene3D" id="1.10.1740.10">
    <property type="match status" value="1"/>
</dbReference>
<keyword evidence="5" id="KW-0804">Transcription</keyword>
<keyword evidence="4" id="KW-0238">DNA-binding</keyword>